<evidence type="ECO:0000313" key="4">
    <source>
        <dbReference type="Proteomes" id="UP000266298"/>
    </source>
</evidence>
<dbReference type="Gene3D" id="1.10.10.10">
    <property type="entry name" value="Winged helix-like DNA-binding domain superfamily/Winged helix DNA-binding domain"/>
    <property type="match status" value="1"/>
</dbReference>
<dbReference type="AlphaFoldDB" id="A0A399NMU6"/>
<evidence type="ECO:0000256" key="1">
    <source>
        <dbReference type="SAM" id="MobiDB-lite"/>
    </source>
</evidence>
<reference evidence="3 4" key="1">
    <citation type="submission" date="2018-08" db="EMBL/GenBank/DDBJ databases">
        <title>Genome Sequence of Clavibacter michiganensis Subspecies type strains, and the Atypical Peach-Colored Strains Isolated from Tomato.</title>
        <authorList>
            <person name="Osdaghi E."/>
            <person name="Portier P."/>
            <person name="Briand M."/>
            <person name="Jacques M.-A."/>
        </authorList>
    </citation>
    <scope>NUCLEOTIDE SEQUENCE [LARGE SCALE GENOMIC DNA]</scope>
    <source>
        <strain evidence="3 4">CFBP 7493</strain>
    </source>
</reference>
<name>A0A399NMU6_9MICO</name>
<dbReference type="RefSeq" id="WP_119374214.1">
    <property type="nucleotide sequence ID" value="NZ_QWEC01000329.1"/>
</dbReference>
<dbReference type="InterPro" id="IPR032284">
    <property type="entry name" value="RecQ_Zn-bd"/>
</dbReference>
<protein>
    <submittedName>
        <fullName evidence="3">DUF3553 domain-containing protein</fullName>
    </submittedName>
</protein>
<dbReference type="Proteomes" id="UP000266298">
    <property type="component" value="Unassembled WGS sequence"/>
</dbReference>
<evidence type="ECO:0000259" key="2">
    <source>
        <dbReference type="Pfam" id="PF16124"/>
    </source>
</evidence>
<comment type="caution">
    <text evidence="3">The sequence shown here is derived from an EMBL/GenBank/DDBJ whole genome shotgun (WGS) entry which is preliminary data.</text>
</comment>
<evidence type="ECO:0000313" key="3">
    <source>
        <dbReference type="EMBL" id="RII95274.1"/>
    </source>
</evidence>
<proteinExistence type="predicted"/>
<feature type="domain" description="ATP-dependent DNA helicase RecQ zinc-binding" evidence="2">
    <location>
        <begin position="57"/>
        <end position="105"/>
    </location>
</feature>
<dbReference type="EMBL" id="QWEC01000329">
    <property type="protein sequence ID" value="RII95274.1"/>
    <property type="molecule type" value="Genomic_DNA"/>
</dbReference>
<feature type="non-terminal residue" evidence="3">
    <location>
        <position position="1"/>
    </location>
</feature>
<gene>
    <name evidence="3" type="ORF">DZF96_14535</name>
</gene>
<dbReference type="InterPro" id="IPR021938">
    <property type="entry name" value="DUF3553"/>
</dbReference>
<dbReference type="Pfam" id="PF12073">
    <property type="entry name" value="DUF3553"/>
    <property type="match status" value="1"/>
</dbReference>
<accession>A0A399NMU6</accession>
<dbReference type="Pfam" id="PF16124">
    <property type="entry name" value="RecQ_Zn_bind"/>
    <property type="match status" value="1"/>
</dbReference>
<dbReference type="InterPro" id="IPR036388">
    <property type="entry name" value="WH-like_DNA-bd_sf"/>
</dbReference>
<feature type="region of interest" description="Disordered" evidence="1">
    <location>
        <begin position="116"/>
        <end position="151"/>
    </location>
</feature>
<sequence length="185" mass="20208">DGPVRPAAVAERAGMSARTVGGVLNLLVDAGVLGSDRDGAFVREELDPREAASRAKEVAQERERIEVSRLEMMRGYAETQQCRRQFLLGYFGEESPERCGNCDACDRLDADDAHEEAMGTTDADAAAPAASDEAFPAQSRVTHAEWGPGTVMSTEDDRITVFFEKEGYRVLSRRLVEEGELLQPA</sequence>
<organism evidence="3 4">
    <name type="scientific">Clavibacter michiganensis</name>
    <dbReference type="NCBI Taxonomy" id="28447"/>
    <lineage>
        <taxon>Bacteria</taxon>
        <taxon>Bacillati</taxon>
        <taxon>Actinomycetota</taxon>
        <taxon>Actinomycetes</taxon>
        <taxon>Micrococcales</taxon>
        <taxon>Microbacteriaceae</taxon>
        <taxon>Clavibacter</taxon>
    </lineage>
</organism>
<feature type="compositionally biased region" description="Low complexity" evidence="1">
    <location>
        <begin position="122"/>
        <end position="137"/>
    </location>
</feature>